<comment type="caution">
    <text evidence="3">The sequence shown here is derived from an EMBL/GenBank/DDBJ whole genome shotgun (WGS) entry which is preliminary data.</text>
</comment>
<protein>
    <recommendedName>
        <fullName evidence="2">MD-2-related lipid-recognition domain-containing protein</fullName>
    </recommendedName>
</protein>
<dbReference type="PANTHER" id="PTHR17357">
    <property type="entry name" value="GM2 GANGLIOSIDE ACTIVATOR PROTEIN"/>
    <property type="match status" value="1"/>
</dbReference>
<sequence>MQKISSQATIEVKKDELGMWIKVPCVDQMGSCTYDDLCAHGVPVGNSCPRQFIDSKVPCRCPIPKGTYTIKPSVELPMSSYALSSVYAGKYWAKATFVDKEINLACYNVYFNIIDKVVEDEKEYGQIYYNNIDPFVELVR</sequence>
<dbReference type="EMBL" id="JAPWTK010000228">
    <property type="protein sequence ID" value="KAJ8945078.1"/>
    <property type="molecule type" value="Genomic_DNA"/>
</dbReference>
<dbReference type="GO" id="GO:0009898">
    <property type="term" value="C:cytoplasmic side of plasma membrane"/>
    <property type="evidence" value="ECO:0007669"/>
    <property type="project" value="TreeGrafter"/>
</dbReference>
<evidence type="ECO:0000259" key="2">
    <source>
        <dbReference type="Pfam" id="PF02221"/>
    </source>
</evidence>
<dbReference type="Gene3D" id="2.70.220.10">
    <property type="entry name" value="Ganglioside GM2 activator"/>
    <property type="match status" value="1"/>
</dbReference>
<name>A0AAV8Y2D5_9CUCU</name>
<evidence type="ECO:0000256" key="1">
    <source>
        <dbReference type="ARBA" id="ARBA00022729"/>
    </source>
</evidence>
<dbReference type="InterPro" id="IPR003172">
    <property type="entry name" value="ML_dom"/>
</dbReference>
<evidence type="ECO:0000313" key="3">
    <source>
        <dbReference type="EMBL" id="KAJ8945078.1"/>
    </source>
</evidence>
<accession>A0AAV8Y2D5</accession>
<dbReference type="GO" id="GO:0006689">
    <property type="term" value="P:ganglioside catabolic process"/>
    <property type="evidence" value="ECO:0007669"/>
    <property type="project" value="InterPro"/>
</dbReference>
<dbReference type="PANTHER" id="PTHR17357:SF0">
    <property type="entry name" value="GANGLIOSIDE GM2 ACTIVATOR"/>
    <property type="match status" value="1"/>
</dbReference>
<gene>
    <name evidence="3" type="ORF">NQ318_005258</name>
</gene>
<keyword evidence="4" id="KW-1185">Reference proteome</keyword>
<dbReference type="Proteomes" id="UP001162162">
    <property type="component" value="Unassembled WGS sequence"/>
</dbReference>
<proteinExistence type="predicted"/>
<dbReference type="SUPFAM" id="SSF63707">
    <property type="entry name" value="Ganglioside M2 (gm2) activator"/>
    <property type="match status" value="1"/>
</dbReference>
<keyword evidence="1" id="KW-0732">Signal</keyword>
<dbReference type="AlphaFoldDB" id="A0AAV8Y2D5"/>
<evidence type="ECO:0000313" key="4">
    <source>
        <dbReference type="Proteomes" id="UP001162162"/>
    </source>
</evidence>
<dbReference type="Pfam" id="PF02221">
    <property type="entry name" value="E1_DerP2_DerF2"/>
    <property type="match status" value="1"/>
</dbReference>
<dbReference type="InterPro" id="IPR036846">
    <property type="entry name" value="GM2-AP_sf"/>
</dbReference>
<feature type="domain" description="MD-2-related lipid-recognition" evidence="2">
    <location>
        <begin position="2"/>
        <end position="111"/>
    </location>
</feature>
<reference evidence="3" key="1">
    <citation type="journal article" date="2023" name="Insect Mol. Biol.">
        <title>Genome sequencing provides insights into the evolution of gene families encoding plant cell wall-degrading enzymes in longhorned beetles.</title>
        <authorList>
            <person name="Shin N.R."/>
            <person name="Okamura Y."/>
            <person name="Kirsch R."/>
            <person name="Pauchet Y."/>
        </authorList>
    </citation>
    <scope>NUCLEOTIDE SEQUENCE</scope>
    <source>
        <strain evidence="3">AMC_N1</strain>
    </source>
</reference>
<dbReference type="InterPro" id="IPR028996">
    <property type="entry name" value="GM2-AP"/>
</dbReference>
<organism evidence="3 4">
    <name type="scientific">Aromia moschata</name>
    <dbReference type="NCBI Taxonomy" id="1265417"/>
    <lineage>
        <taxon>Eukaryota</taxon>
        <taxon>Metazoa</taxon>
        <taxon>Ecdysozoa</taxon>
        <taxon>Arthropoda</taxon>
        <taxon>Hexapoda</taxon>
        <taxon>Insecta</taxon>
        <taxon>Pterygota</taxon>
        <taxon>Neoptera</taxon>
        <taxon>Endopterygota</taxon>
        <taxon>Coleoptera</taxon>
        <taxon>Polyphaga</taxon>
        <taxon>Cucujiformia</taxon>
        <taxon>Chrysomeloidea</taxon>
        <taxon>Cerambycidae</taxon>
        <taxon>Cerambycinae</taxon>
        <taxon>Callichromatini</taxon>
        <taxon>Aromia</taxon>
    </lineage>
</organism>
<dbReference type="GO" id="GO:0005319">
    <property type="term" value="F:lipid transporter activity"/>
    <property type="evidence" value="ECO:0007669"/>
    <property type="project" value="TreeGrafter"/>
</dbReference>
<dbReference type="GO" id="GO:0008047">
    <property type="term" value="F:enzyme activator activity"/>
    <property type="evidence" value="ECO:0007669"/>
    <property type="project" value="InterPro"/>
</dbReference>